<accession>A0A1F6TCU4</accession>
<comment type="function">
    <text evidence="8">Essential cell division protein.</text>
</comment>
<comment type="subcellular location">
    <subcellularLocation>
        <location evidence="8">Cell inner membrane</location>
        <topology evidence="8">Single-pass type II membrane protein</topology>
    </subcellularLocation>
    <subcellularLocation>
        <location evidence="1">Cell membrane</location>
        <topology evidence="1">Single-pass type II membrane protein</topology>
    </subcellularLocation>
    <text evidence="8">Localizes to the division septum where it forms a ring structure.</text>
</comment>
<evidence type="ECO:0000313" key="10">
    <source>
        <dbReference type="EMBL" id="OGI42889.1"/>
    </source>
</evidence>
<dbReference type="Proteomes" id="UP000179344">
    <property type="component" value="Unassembled WGS sequence"/>
</dbReference>
<dbReference type="HAMAP" id="MF_00910">
    <property type="entry name" value="FtsL"/>
    <property type="match status" value="1"/>
</dbReference>
<organism evidence="10 11">
    <name type="scientific">Candidatus Muproteobacteria bacterium RBG_16_65_31</name>
    <dbReference type="NCBI Taxonomy" id="1817759"/>
    <lineage>
        <taxon>Bacteria</taxon>
        <taxon>Pseudomonadati</taxon>
        <taxon>Pseudomonadota</taxon>
        <taxon>Candidatus Muproteobacteria</taxon>
    </lineage>
</organism>
<dbReference type="AlphaFoldDB" id="A0A1F6TCU4"/>
<dbReference type="GO" id="GO:0043093">
    <property type="term" value="P:FtsZ-dependent cytokinesis"/>
    <property type="evidence" value="ECO:0007669"/>
    <property type="project" value="UniProtKB-UniRule"/>
</dbReference>
<protein>
    <recommendedName>
        <fullName evidence="8 9">Cell division protein FtsL</fullName>
    </recommendedName>
</protein>
<evidence type="ECO:0000256" key="1">
    <source>
        <dbReference type="ARBA" id="ARBA00004401"/>
    </source>
</evidence>
<keyword evidence="6 8" id="KW-0472">Membrane</keyword>
<sequence>MHSIRGAVLILGVLVSSIAVVELRHNSRILFAELQTLQTERDELNIEWGKLLLEEGAWAQHRRVEATARARLHMDVPGSERIVVIRAPAGPAP</sequence>
<dbReference type="PANTHER" id="PTHR37479">
    <property type="entry name" value="CELL DIVISION PROTEIN FTSL"/>
    <property type="match status" value="1"/>
</dbReference>
<keyword evidence="3 8" id="KW-0132">Cell division</keyword>
<keyword evidence="5 8" id="KW-1133">Transmembrane helix</keyword>
<dbReference type="Pfam" id="PF04999">
    <property type="entry name" value="FtsL"/>
    <property type="match status" value="1"/>
</dbReference>
<dbReference type="NCBIfam" id="TIGR02209">
    <property type="entry name" value="ftsL_broad"/>
    <property type="match status" value="1"/>
</dbReference>
<keyword evidence="2 8" id="KW-1003">Cell membrane</keyword>
<keyword evidence="4 8" id="KW-0812">Transmembrane</keyword>
<comment type="similarity">
    <text evidence="8">Belongs to the FtsL family.</text>
</comment>
<evidence type="ECO:0000256" key="8">
    <source>
        <dbReference type="HAMAP-Rule" id="MF_00910"/>
    </source>
</evidence>
<keyword evidence="8" id="KW-0997">Cell inner membrane</keyword>
<keyword evidence="7 8" id="KW-0131">Cell cycle</keyword>
<evidence type="ECO:0000256" key="5">
    <source>
        <dbReference type="ARBA" id="ARBA00022989"/>
    </source>
</evidence>
<dbReference type="PANTHER" id="PTHR37479:SF1">
    <property type="entry name" value="CELL DIVISION PROTEIN FTSL"/>
    <property type="match status" value="1"/>
</dbReference>
<name>A0A1F6TCU4_9PROT</name>
<dbReference type="InterPro" id="IPR011922">
    <property type="entry name" value="Cell_div_FtsL"/>
</dbReference>
<evidence type="ECO:0000256" key="7">
    <source>
        <dbReference type="ARBA" id="ARBA00023306"/>
    </source>
</evidence>
<evidence type="ECO:0000313" key="11">
    <source>
        <dbReference type="Proteomes" id="UP000179344"/>
    </source>
</evidence>
<evidence type="ECO:0000256" key="2">
    <source>
        <dbReference type="ARBA" id="ARBA00022475"/>
    </source>
</evidence>
<proteinExistence type="inferred from homology"/>
<evidence type="ECO:0000256" key="6">
    <source>
        <dbReference type="ARBA" id="ARBA00023136"/>
    </source>
</evidence>
<dbReference type="GO" id="GO:0032153">
    <property type="term" value="C:cell division site"/>
    <property type="evidence" value="ECO:0007669"/>
    <property type="project" value="UniProtKB-UniRule"/>
</dbReference>
<dbReference type="GO" id="GO:0005886">
    <property type="term" value="C:plasma membrane"/>
    <property type="evidence" value="ECO:0007669"/>
    <property type="project" value="UniProtKB-SubCell"/>
</dbReference>
<reference evidence="10 11" key="1">
    <citation type="journal article" date="2016" name="Nat. Commun.">
        <title>Thousands of microbial genomes shed light on interconnected biogeochemical processes in an aquifer system.</title>
        <authorList>
            <person name="Anantharaman K."/>
            <person name="Brown C.T."/>
            <person name="Hug L.A."/>
            <person name="Sharon I."/>
            <person name="Castelle C.J."/>
            <person name="Probst A.J."/>
            <person name="Thomas B.C."/>
            <person name="Singh A."/>
            <person name="Wilkins M.J."/>
            <person name="Karaoz U."/>
            <person name="Brodie E.L."/>
            <person name="Williams K.H."/>
            <person name="Hubbard S.S."/>
            <person name="Banfield J.F."/>
        </authorList>
    </citation>
    <scope>NUCLEOTIDE SEQUENCE [LARGE SCALE GENOMIC DNA]</scope>
</reference>
<dbReference type="EMBL" id="MFST01000136">
    <property type="protein sequence ID" value="OGI42889.1"/>
    <property type="molecule type" value="Genomic_DNA"/>
</dbReference>
<comment type="caution">
    <text evidence="10">The sequence shown here is derived from an EMBL/GenBank/DDBJ whole genome shotgun (WGS) entry which is preliminary data.</text>
</comment>
<gene>
    <name evidence="8" type="primary">ftsL</name>
    <name evidence="10" type="ORF">A2V92_01720</name>
</gene>
<evidence type="ECO:0000256" key="9">
    <source>
        <dbReference type="NCBIfam" id="TIGR02209"/>
    </source>
</evidence>
<evidence type="ECO:0000256" key="4">
    <source>
        <dbReference type="ARBA" id="ARBA00022692"/>
    </source>
</evidence>
<evidence type="ECO:0000256" key="3">
    <source>
        <dbReference type="ARBA" id="ARBA00022618"/>
    </source>
</evidence>